<evidence type="ECO:0000259" key="1">
    <source>
        <dbReference type="SMART" id="SM00471"/>
    </source>
</evidence>
<dbReference type="SUPFAM" id="SSF109604">
    <property type="entry name" value="HD-domain/PDEase-like"/>
    <property type="match status" value="1"/>
</dbReference>
<dbReference type="Proteomes" id="UP001596091">
    <property type="component" value="Unassembled WGS sequence"/>
</dbReference>
<dbReference type="CDD" id="cd00077">
    <property type="entry name" value="HDc"/>
    <property type="match status" value="1"/>
</dbReference>
<evidence type="ECO:0000313" key="2">
    <source>
        <dbReference type="EMBL" id="MFC5862412.1"/>
    </source>
</evidence>
<accession>A0ABW1EF03</accession>
<dbReference type="RefSeq" id="WP_263335625.1">
    <property type="nucleotide sequence ID" value="NZ_JAGSYH010000003.1"/>
</dbReference>
<dbReference type="Pfam" id="PF01966">
    <property type="entry name" value="HD"/>
    <property type="match status" value="1"/>
</dbReference>
<dbReference type="PANTHER" id="PTHR40202:SF1">
    <property type="entry name" value="HD DOMAIN-CONTAINING PROTEIN"/>
    <property type="match status" value="1"/>
</dbReference>
<proteinExistence type="predicted"/>
<organism evidence="2 3">
    <name type="scientific">Acidicapsa dinghuensis</name>
    <dbReference type="NCBI Taxonomy" id="2218256"/>
    <lineage>
        <taxon>Bacteria</taxon>
        <taxon>Pseudomonadati</taxon>
        <taxon>Acidobacteriota</taxon>
        <taxon>Terriglobia</taxon>
        <taxon>Terriglobales</taxon>
        <taxon>Acidobacteriaceae</taxon>
        <taxon>Acidicapsa</taxon>
    </lineage>
</organism>
<gene>
    <name evidence="2" type="ORF">ACFPT7_08945</name>
</gene>
<protein>
    <submittedName>
        <fullName evidence="2">HD domain-containing protein</fullName>
    </submittedName>
</protein>
<reference evidence="3" key="1">
    <citation type="journal article" date="2019" name="Int. J. Syst. Evol. Microbiol.">
        <title>The Global Catalogue of Microorganisms (GCM) 10K type strain sequencing project: providing services to taxonomists for standard genome sequencing and annotation.</title>
        <authorList>
            <consortium name="The Broad Institute Genomics Platform"/>
            <consortium name="The Broad Institute Genome Sequencing Center for Infectious Disease"/>
            <person name="Wu L."/>
            <person name="Ma J."/>
        </authorList>
    </citation>
    <scope>NUCLEOTIDE SEQUENCE [LARGE SCALE GENOMIC DNA]</scope>
    <source>
        <strain evidence="3">JCM 4087</strain>
    </source>
</reference>
<dbReference type="PANTHER" id="PTHR40202">
    <property type="match status" value="1"/>
</dbReference>
<dbReference type="EMBL" id="JBHSPH010000002">
    <property type="protein sequence ID" value="MFC5862412.1"/>
    <property type="molecule type" value="Genomic_DNA"/>
</dbReference>
<dbReference type="Gene3D" id="1.10.3210.10">
    <property type="entry name" value="Hypothetical protein af1432"/>
    <property type="match status" value="1"/>
</dbReference>
<dbReference type="InterPro" id="IPR006674">
    <property type="entry name" value="HD_domain"/>
</dbReference>
<comment type="caution">
    <text evidence="2">The sequence shown here is derived from an EMBL/GenBank/DDBJ whole genome shotgun (WGS) entry which is preliminary data.</text>
</comment>
<sequence>MEIAAIQLKTPEDVLELMNSRGGESYFGEDVTVLEHCLQAAHFAVETKSSPELVAAALLHDVGHLLHNEAEDIAGEGIDTRHEELAVHLLAEHLPAAVMDPIHMHVAAKRYLCFAEPAYCASLSSSSELSLQLQGGPMSEEEAGSFMALPFAQDAVKLRRWDDEAKIPELKVPQAETYLPLLKTLWR</sequence>
<dbReference type="InterPro" id="IPR052567">
    <property type="entry name" value="OP_Dioxygenase"/>
</dbReference>
<name>A0ABW1EF03_9BACT</name>
<dbReference type="SMART" id="SM00471">
    <property type="entry name" value="HDc"/>
    <property type="match status" value="1"/>
</dbReference>
<dbReference type="InterPro" id="IPR003607">
    <property type="entry name" value="HD/PDEase_dom"/>
</dbReference>
<keyword evidence="3" id="KW-1185">Reference proteome</keyword>
<feature type="domain" description="HD/PDEase" evidence="1">
    <location>
        <begin position="29"/>
        <end position="114"/>
    </location>
</feature>
<evidence type="ECO:0000313" key="3">
    <source>
        <dbReference type="Proteomes" id="UP001596091"/>
    </source>
</evidence>